<sequence length="234" mass="26323">MGLTFLDIFAGVGGFRLGMEQAGHRCIGYIEWDKFARASYQAIHNTEKEWTKHDINDVKPGGLPKADVWCFGFPCQDISIASGKATGLKGARSGLFYKTIELLNSQKEKNKPKYLFIENVKNLFSVNGGWDFATVLISLDEAGYDAEWALLNTKDFSTPRRPVPQNRERVFIIGHSRRQRTRKVFPLSKHHQQTCIKNIGNVNPSGRGLNGHVYDPNYISPTLICGEPPKILVK</sequence>
<dbReference type="InterPro" id="IPR050750">
    <property type="entry name" value="C5-MTase"/>
</dbReference>
<dbReference type="GO" id="GO:0003886">
    <property type="term" value="F:DNA (cytosine-5-)-methyltransferase activity"/>
    <property type="evidence" value="ECO:0007669"/>
    <property type="project" value="UniProtKB-EC"/>
</dbReference>
<dbReference type="PROSITE" id="PS51679">
    <property type="entry name" value="SAM_MT_C5"/>
    <property type="match status" value="1"/>
</dbReference>
<evidence type="ECO:0000256" key="4">
    <source>
        <dbReference type="ARBA" id="ARBA00022691"/>
    </source>
</evidence>
<evidence type="ECO:0000256" key="1">
    <source>
        <dbReference type="ARBA" id="ARBA00011975"/>
    </source>
</evidence>
<evidence type="ECO:0000313" key="8">
    <source>
        <dbReference type="EMBL" id="OTW49377.1"/>
    </source>
</evidence>
<accession>A0A242W9G3</accession>
<keyword evidence="5" id="KW-0680">Restriction system</keyword>
<dbReference type="PRINTS" id="PR00105">
    <property type="entry name" value="C5METTRFRASE"/>
</dbReference>
<evidence type="ECO:0000256" key="7">
    <source>
        <dbReference type="RuleBase" id="RU000416"/>
    </source>
</evidence>
<dbReference type="NCBIfam" id="TIGR00675">
    <property type="entry name" value="dcm"/>
    <property type="match status" value="1"/>
</dbReference>
<dbReference type="EC" id="2.1.1.37" evidence="1"/>
<comment type="similarity">
    <text evidence="6 7">Belongs to the class I-like SAM-binding methyltransferase superfamily. C5-methyltransferase family.</text>
</comment>
<dbReference type="Proteomes" id="UP000195152">
    <property type="component" value="Unassembled WGS sequence"/>
</dbReference>
<protein>
    <recommendedName>
        <fullName evidence="1">DNA (cytosine-5-)-methyltransferase</fullName>
        <ecNumber evidence="1">2.1.1.37</ecNumber>
    </recommendedName>
</protein>
<feature type="active site" evidence="6">
    <location>
        <position position="75"/>
    </location>
</feature>
<evidence type="ECO:0000256" key="6">
    <source>
        <dbReference type="PROSITE-ProRule" id="PRU01016"/>
    </source>
</evidence>
<dbReference type="EMBL" id="NFCF01000072">
    <property type="protein sequence ID" value="OTW49377.1"/>
    <property type="molecule type" value="Genomic_DNA"/>
</dbReference>
<dbReference type="InterPro" id="IPR029063">
    <property type="entry name" value="SAM-dependent_MTases_sf"/>
</dbReference>
<dbReference type="Gene3D" id="3.40.50.150">
    <property type="entry name" value="Vaccinia Virus protein VP39"/>
    <property type="match status" value="1"/>
</dbReference>
<dbReference type="AlphaFoldDB" id="A0A242W9G3"/>
<dbReference type="Pfam" id="PF00145">
    <property type="entry name" value="DNA_methylase"/>
    <property type="match status" value="1"/>
</dbReference>
<name>A0A242W9G3_BACTU</name>
<dbReference type="SUPFAM" id="SSF53335">
    <property type="entry name" value="S-adenosyl-L-methionine-dependent methyltransferases"/>
    <property type="match status" value="1"/>
</dbReference>
<dbReference type="GO" id="GO:0009307">
    <property type="term" value="P:DNA restriction-modification system"/>
    <property type="evidence" value="ECO:0007669"/>
    <property type="project" value="UniProtKB-KW"/>
</dbReference>
<dbReference type="PANTHER" id="PTHR46098">
    <property type="entry name" value="TRNA (CYTOSINE(38)-C(5))-METHYLTRANSFERASE"/>
    <property type="match status" value="1"/>
</dbReference>
<evidence type="ECO:0000313" key="9">
    <source>
        <dbReference type="Proteomes" id="UP000195152"/>
    </source>
</evidence>
<reference evidence="8 9" key="1">
    <citation type="submission" date="2016-10" db="EMBL/GenBank/DDBJ databases">
        <title>Comparative genomics of Bacillus thuringiensis reveals a path to pathogens against multiple invertebrate hosts.</title>
        <authorList>
            <person name="Zheng J."/>
            <person name="Gao Q."/>
            <person name="Liu H."/>
            <person name="Peng D."/>
            <person name="Ruan L."/>
            <person name="Sun M."/>
        </authorList>
    </citation>
    <scope>NUCLEOTIDE SEQUENCE [LARGE SCALE GENOMIC DNA]</scope>
    <source>
        <strain evidence="8">BGSC 4AC1</strain>
    </source>
</reference>
<dbReference type="RefSeq" id="WP_086401264.1">
    <property type="nucleotide sequence ID" value="NZ_NFCF01000072.1"/>
</dbReference>
<dbReference type="GO" id="GO:0032259">
    <property type="term" value="P:methylation"/>
    <property type="evidence" value="ECO:0007669"/>
    <property type="project" value="UniProtKB-KW"/>
</dbReference>
<proteinExistence type="inferred from homology"/>
<keyword evidence="3 6" id="KW-0808">Transferase</keyword>
<organism evidence="8 9">
    <name type="scientific">Bacillus thuringiensis serovar mexicanensis</name>
    <dbReference type="NCBI Taxonomy" id="180868"/>
    <lineage>
        <taxon>Bacteria</taxon>
        <taxon>Bacillati</taxon>
        <taxon>Bacillota</taxon>
        <taxon>Bacilli</taxon>
        <taxon>Bacillales</taxon>
        <taxon>Bacillaceae</taxon>
        <taxon>Bacillus</taxon>
        <taxon>Bacillus cereus group</taxon>
    </lineage>
</organism>
<comment type="caution">
    <text evidence="8">The sequence shown here is derived from an EMBL/GenBank/DDBJ whole genome shotgun (WGS) entry which is preliminary data.</text>
</comment>
<dbReference type="InterPro" id="IPR001525">
    <property type="entry name" value="C5_MeTfrase"/>
</dbReference>
<evidence type="ECO:0000256" key="3">
    <source>
        <dbReference type="ARBA" id="ARBA00022679"/>
    </source>
</evidence>
<dbReference type="PANTHER" id="PTHR46098:SF1">
    <property type="entry name" value="TRNA (CYTOSINE(38)-C(5))-METHYLTRANSFERASE"/>
    <property type="match status" value="1"/>
</dbReference>
<keyword evidence="2 6" id="KW-0489">Methyltransferase</keyword>
<evidence type="ECO:0000256" key="2">
    <source>
        <dbReference type="ARBA" id="ARBA00022603"/>
    </source>
</evidence>
<gene>
    <name evidence="8" type="ORF">BK699_11630</name>
</gene>
<evidence type="ECO:0000256" key="5">
    <source>
        <dbReference type="ARBA" id="ARBA00022747"/>
    </source>
</evidence>
<keyword evidence="4 6" id="KW-0949">S-adenosyl-L-methionine</keyword>